<evidence type="ECO:0000313" key="2">
    <source>
        <dbReference type="Proteomes" id="UP001189429"/>
    </source>
</evidence>
<protein>
    <submittedName>
        <fullName evidence="1">Uncharacterized protein</fullName>
    </submittedName>
</protein>
<organism evidence="1 2">
    <name type="scientific">Prorocentrum cordatum</name>
    <dbReference type="NCBI Taxonomy" id="2364126"/>
    <lineage>
        <taxon>Eukaryota</taxon>
        <taxon>Sar</taxon>
        <taxon>Alveolata</taxon>
        <taxon>Dinophyceae</taxon>
        <taxon>Prorocentrales</taxon>
        <taxon>Prorocentraceae</taxon>
        <taxon>Prorocentrum</taxon>
    </lineage>
</organism>
<dbReference type="EMBL" id="CAUYUJ010014434">
    <property type="protein sequence ID" value="CAK0841170.1"/>
    <property type="molecule type" value="Genomic_DNA"/>
</dbReference>
<reference evidence="1" key="1">
    <citation type="submission" date="2023-10" db="EMBL/GenBank/DDBJ databases">
        <authorList>
            <person name="Chen Y."/>
            <person name="Shah S."/>
            <person name="Dougan E. K."/>
            <person name="Thang M."/>
            <person name="Chan C."/>
        </authorList>
    </citation>
    <scope>NUCLEOTIDE SEQUENCE [LARGE SCALE GENOMIC DNA]</scope>
</reference>
<accession>A0ABN9T8H9</accession>
<dbReference type="Proteomes" id="UP001189429">
    <property type="component" value="Unassembled WGS sequence"/>
</dbReference>
<evidence type="ECO:0000313" key="1">
    <source>
        <dbReference type="EMBL" id="CAK0841170.1"/>
    </source>
</evidence>
<sequence length="500" mass="54482">MVLRCKTCHQRARDHDGSCKNSKCAQYRAPLKGQHWKVARVSDILGKPTEKIGAYVAGGFILTLLHRHDIRVGVASGEYLRAAASGATAVRLELLAVVYLCYWRWSASSLLGYLSKALSRFERADSADRAEILKGAWSSMEADMDGYQVVGNRQEHDVQLVPRQDRKCIAISAPGETFAYHPYKNPASRRTGAHEFEKLVPDVQNGKLRDACVDLAELFAAKPTFRDAESILRKHEIQLWAGATYNRVRFVQWLFKAEGLRVPVEDKDWPLIAGMGSGAEEGLADAGIDSHEQVSIAQDLGLVAPVAAAGASAPSGETLCHARVRGKTAATPAIVSIAAWVLQEILRWVRAPAAGAICNCCRAWRAGGLFLACAVSERRRGVADSVASILSFDAKPVHALRDAGVSKSDVLRAWACAWDLLDGLPPRASLDFDERLLSMALVRMGVKEHLRGDAKKDAAALMFPDAGGEYSLAAVEKETLAAMECHVVMMMAHNDSGLWR</sequence>
<keyword evidence="2" id="KW-1185">Reference proteome</keyword>
<proteinExistence type="predicted"/>
<comment type="caution">
    <text evidence="1">The sequence shown here is derived from an EMBL/GenBank/DDBJ whole genome shotgun (WGS) entry which is preliminary data.</text>
</comment>
<gene>
    <name evidence="1" type="ORF">PCOR1329_LOCUS36443</name>
</gene>
<name>A0ABN9T8H9_9DINO</name>